<comment type="cofactor">
    <cofactor evidence="1">
        <name>Mg(2+)</name>
        <dbReference type="ChEBI" id="CHEBI:18420"/>
    </cofactor>
</comment>
<dbReference type="Pfam" id="PF03936">
    <property type="entry name" value="Terpene_synth_C"/>
    <property type="match status" value="3"/>
</dbReference>
<evidence type="ECO:0000313" key="6">
    <source>
        <dbReference type="EMBL" id="KVH90517.1"/>
    </source>
</evidence>
<dbReference type="GO" id="GO:0010333">
    <property type="term" value="F:terpene synthase activity"/>
    <property type="evidence" value="ECO:0007669"/>
    <property type="project" value="InterPro"/>
</dbReference>
<dbReference type="Gramene" id="KVH90517">
    <property type="protein sequence ID" value="KVH90517"/>
    <property type="gene ID" value="Ccrd_007472"/>
</dbReference>
<gene>
    <name evidence="6" type="ORF">Ccrd_007472</name>
</gene>
<name>A0A118JT82_CYNCS</name>
<dbReference type="SFLD" id="SFLDG01019">
    <property type="entry name" value="Terpene_Cyclase_Like_1_C_Termi"/>
    <property type="match status" value="1"/>
</dbReference>
<keyword evidence="2" id="KW-0479">Metal-binding</keyword>
<dbReference type="InterPro" id="IPR008930">
    <property type="entry name" value="Terpenoid_cyclase/PrenylTrfase"/>
</dbReference>
<evidence type="ECO:0000259" key="4">
    <source>
        <dbReference type="Pfam" id="PF01397"/>
    </source>
</evidence>
<dbReference type="STRING" id="59895.A0A118JT82"/>
<dbReference type="SFLD" id="SFLDS00005">
    <property type="entry name" value="Isoprenoid_Synthase_Type_I"/>
    <property type="match status" value="1"/>
</dbReference>
<evidence type="ECO:0000313" key="7">
    <source>
        <dbReference type="Proteomes" id="UP000243975"/>
    </source>
</evidence>
<dbReference type="CDD" id="cd00684">
    <property type="entry name" value="Terpene_cyclase_plant_C1"/>
    <property type="match status" value="2"/>
</dbReference>
<dbReference type="EMBL" id="LEKV01005100">
    <property type="protein sequence ID" value="KVH90517.1"/>
    <property type="molecule type" value="Genomic_DNA"/>
</dbReference>
<dbReference type="GO" id="GO:0016102">
    <property type="term" value="P:diterpenoid biosynthetic process"/>
    <property type="evidence" value="ECO:0007669"/>
    <property type="project" value="InterPro"/>
</dbReference>
<protein>
    <submittedName>
        <fullName evidence="6">Terpene synthase, metal-binding domain-containing protein</fullName>
    </submittedName>
</protein>
<dbReference type="SUPFAM" id="SSF48239">
    <property type="entry name" value="Terpenoid cyclases/Protein prenyltransferases"/>
    <property type="match status" value="2"/>
</dbReference>
<keyword evidence="7" id="KW-1185">Reference proteome</keyword>
<comment type="caution">
    <text evidence="6">The sequence shown here is derived from an EMBL/GenBank/DDBJ whole genome shotgun (WGS) entry which is preliminary data.</text>
</comment>
<feature type="domain" description="Terpene synthase metal-binding" evidence="5">
    <location>
        <begin position="1073"/>
        <end position="1222"/>
    </location>
</feature>
<dbReference type="InterPro" id="IPR005630">
    <property type="entry name" value="Terpene_synthase_metal-bd"/>
</dbReference>
<dbReference type="AlphaFoldDB" id="A0A118JT82"/>
<evidence type="ECO:0000256" key="1">
    <source>
        <dbReference type="ARBA" id="ARBA00001946"/>
    </source>
</evidence>
<dbReference type="Proteomes" id="UP000243975">
    <property type="component" value="Unassembled WGS sequence"/>
</dbReference>
<reference evidence="6 7" key="1">
    <citation type="journal article" date="2016" name="Sci. Rep.">
        <title>The genome sequence of the outbreeding globe artichoke constructed de novo incorporating a phase-aware low-pass sequencing strategy of F1 progeny.</title>
        <authorList>
            <person name="Scaglione D."/>
            <person name="Reyes-Chin-Wo S."/>
            <person name="Acquadro A."/>
            <person name="Froenicke L."/>
            <person name="Portis E."/>
            <person name="Beitel C."/>
            <person name="Tirone M."/>
            <person name="Mauro R."/>
            <person name="Lo Monaco A."/>
            <person name="Mauromicale G."/>
            <person name="Faccioli P."/>
            <person name="Cattivelli L."/>
            <person name="Rieseberg L."/>
            <person name="Michelmore R."/>
            <person name="Lanteri S."/>
        </authorList>
    </citation>
    <scope>NUCLEOTIDE SEQUENCE [LARGE SCALE GENOMIC DNA]</scope>
    <source>
        <strain evidence="6">2C</strain>
    </source>
</reference>
<dbReference type="InterPro" id="IPR050148">
    <property type="entry name" value="Terpene_synthase-like"/>
</dbReference>
<proteinExistence type="predicted"/>
<dbReference type="Gene3D" id="1.50.10.130">
    <property type="entry name" value="Terpene synthase, N-terminal domain"/>
    <property type="match status" value="2"/>
</dbReference>
<dbReference type="InterPro" id="IPR036965">
    <property type="entry name" value="Terpene_synth_N_sf"/>
</dbReference>
<dbReference type="PANTHER" id="PTHR31225:SF9">
    <property type="entry name" value="TERPENE SYNTHASE 10"/>
    <property type="match status" value="1"/>
</dbReference>
<feature type="domain" description="Terpene synthase N-terminal" evidence="4">
    <location>
        <begin position="681"/>
        <end position="844"/>
    </location>
</feature>
<dbReference type="SUPFAM" id="SSF48576">
    <property type="entry name" value="Terpenoid synthases"/>
    <property type="match status" value="3"/>
</dbReference>
<dbReference type="GO" id="GO:0000287">
    <property type="term" value="F:magnesium ion binding"/>
    <property type="evidence" value="ECO:0007669"/>
    <property type="project" value="InterPro"/>
</dbReference>
<dbReference type="InterPro" id="IPR001906">
    <property type="entry name" value="Terpene_synth_N"/>
</dbReference>
<evidence type="ECO:0000259" key="5">
    <source>
        <dbReference type="Pfam" id="PF03936"/>
    </source>
</evidence>
<sequence length="1227" mass="141451">MDFFNERSKSSCHYESCDVIGDEYGCRRGLSPSACHRRRGPVAVSLSPSPWACRREPVACRRRRGPVTIAVACRERAVQHRAWSGGGPGGKSSNVVRGLEVLEEKWRIGRYQSRLGFRRKLCGSKSMAVTEDKSLNRRSANYAPPLWSFDHVQSLSSKYTGEDYEARVDSLKKSVKTMIQEVVGNPLKTLELVDNLQRLGISYHFEEEISQVLEMIYNDYYKTQEQWNGMDMNLKALGFRLLRQHGHHVPQEMFLNFKVKAENDKPQSDEDNNHVVGMLNLYEASYHSFEDESILDDARDFTTKYLKESVDRIDGSSSLGSLINHALELPLHWRIARLEAKWFIEAYREIVSPTLMELAILDFNMVQAINLQDLKESSRWWRNTCWDKKLSFSRDRLVEGYMWTIGVWSLPNFSLGRRTLTKVNAIITAIDDIYDIYGTLDELQQFTDICFLGSFNVINEMAYNTLANSNSGVFILPYLKKAWVDLCNAYLLEAQWYQSGYIPTLEEYLHNASVSISVPVGLMHCNFLTSNYTSTQEIQQCIQRSANIVHYSALILRLADDLGTSSDEMARGDNPKSIQCYMHETGATEDEARNYMKSLINKTWKKLTKERAGAAATCEFLMEFECATNLARMAPFMYSQGDGYGRPQLAKSNILSLFQRLQAIMFIKVYVNDRLNLWRNPSEEDYEARASSLKKAVKTMIQKVTGNPLNSLALVDNLQRLGISYHFEEEINQVLELIYDDHFKTQEQWNGMDMNLRALGFRLLRQHGYHVPQEIFHDFKHKTEHVKGDIDVVGMINLYEASYHSFEDESILDDVRDFTTEYLKQIRDTIDGSSSLWSLVSHALEFPLHWRVPRVEAKWFIEECKKTSGMIDLTLMELAILDFNMVQAIHLQDLKYSSSYLPKFSLGRKTLTKVNAMITTIDDVYDVYGTLDELQKFTDVITRWDINAIEELPDYMKICFLGFYNTINEITYDNLTNTGLLILPYLKKAWADLCKSYLVEAKWYQSGHTPTLQEYLDNAYISISGSTVLMHCYFLTSMTSTQEILQCLERTNNIVRYSSLILRLADDLGTFSICFLGFYNTINEITYDNLTNTGLLILPYLKKASYLVEAKWYQSGHTPTFQEYLDNAYTSISGPTILMHCYFLTSMNSTQEILQCMERTDNIVRYSSLICRLVNDLATFSNEMARGIIQKQSKVTCMRVVLLKTKLKPTSYINTLICKTWKKLTKK</sequence>
<evidence type="ECO:0000256" key="2">
    <source>
        <dbReference type="ARBA" id="ARBA00022723"/>
    </source>
</evidence>
<dbReference type="InterPro" id="IPR044814">
    <property type="entry name" value="Terpene_cyclase_plant_C1"/>
</dbReference>
<dbReference type="FunFam" id="1.50.10.130:FF:000001">
    <property type="entry name" value="Isoprene synthase, chloroplastic"/>
    <property type="match status" value="2"/>
</dbReference>
<dbReference type="Pfam" id="PF01397">
    <property type="entry name" value="Terpene_synth"/>
    <property type="match status" value="2"/>
</dbReference>
<dbReference type="InterPro" id="IPR008949">
    <property type="entry name" value="Isoprenoid_synthase_dom_sf"/>
</dbReference>
<dbReference type="InterPro" id="IPR034741">
    <property type="entry name" value="Terpene_cyclase-like_1_C"/>
</dbReference>
<feature type="domain" description="Terpene synthase metal-binding" evidence="5">
    <location>
        <begin position="899"/>
        <end position="1072"/>
    </location>
</feature>
<dbReference type="SFLD" id="SFLDG01014">
    <property type="entry name" value="Terpene_Cyclase_Like_1_N-term"/>
    <property type="match status" value="2"/>
</dbReference>
<dbReference type="Gene3D" id="1.10.600.10">
    <property type="entry name" value="Farnesyl Diphosphate Synthase"/>
    <property type="match status" value="3"/>
</dbReference>
<accession>A0A118JT82</accession>
<feature type="domain" description="Terpene synthase metal-binding" evidence="5">
    <location>
        <begin position="387"/>
        <end position="606"/>
    </location>
</feature>
<organism evidence="6 7">
    <name type="scientific">Cynara cardunculus var. scolymus</name>
    <name type="common">Globe artichoke</name>
    <name type="synonym">Cynara scolymus</name>
    <dbReference type="NCBI Taxonomy" id="59895"/>
    <lineage>
        <taxon>Eukaryota</taxon>
        <taxon>Viridiplantae</taxon>
        <taxon>Streptophyta</taxon>
        <taxon>Embryophyta</taxon>
        <taxon>Tracheophyta</taxon>
        <taxon>Spermatophyta</taxon>
        <taxon>Magnoliopsida</taxon>
        <taxon>eudicotyledons</taxon>
        <taxon>Gunneridae</taxon>
        <taxon>Pentapetalae</taxon>
        <taxon>asterids</taxon>
        <taxon>campanulids</taxon>
        <taxon>Asterales</taxon>
        <taxon>Asteraceae</taxon>
        <taxon>Carduoideae</taxon>
        <taxon>Cardueae</taxon>
        <taxon>Carduinae</taxon>
        <taxon>Cynara</taxon>
    </lineage>
</organism>
<evidence type="ECO:0000256" key="3">
    <source>
        <dbReference type="ARBA" id="ARBA00022842"/>
    </source>
</evidence>
<keyword evidence="3" id="KW-0460">Magnesium</keyword>
<dbReference type="PANTHER" id="PTHR31225">
    <property type="entry name" value="OS04G0344100 PROTEIN-RELATED"/>
    <property type="match status" value="1"/>
</dbReference>
<feature type="domain" description="Terpene synthase N-terminal" evidence="4">
    <location>
        <begin position="147"/>
        <end position="327"/>
    </location>
</feature>